<dbReference type="OrthoDB" id="4311753at2759"/>
<dbReference type="EMBL" id="MLKD01000008">
    <property type="protein sequence ID" value="OQE23544.1"/>
    <property type="molecule type" value="Genomic_DNA"/>
</dbReference>
<organism evidence="1 2">
    <name type="scientific">Penicillium steckii</name>
    <dbReference type="NCBI Taxonomy" id="303698"/>
    <lineage>
        <taxon>Eukaryota</taxon>
        <taxon>Fungi</taxon>
        <taxon>Dikarya</taxon>
        <taxon>Ascomycota</taxon>
        <taxon>Pezizomycotina</taxon>
        <taxon>Eurotiomycetes</taxon>
        <taxon>Eurotiomycetidae</taxon>
        <taxon>Eurotiales</taxon>
        <taxon>Aspergillaceae</taxon>
        <taxon>Penicillium</taxon>
    </lineage>
</organism>
<reference evidence="2" key="1">
    <citation type="journal article" date="2017" name="Nat. Microbiol.">
        <title>Global analysis of biosynthetic gene clusters reveals vast potential of secondary metabolite production in Penicillium species.</title>
        <authorList>
            <person name="Nielsen J.C."/>
            <person name="Grijseels S."/>
            <person name="Prigent S."/>
            <person name="Ji B."/>
            <person name="Dainat J."/>
            <person name="Nielsen K.F."/>
            <person name="Frisvad J.C."/>
            <person name="Workman M."/>
            <person name="Nielsen J."/>
        </authorList>
    </citation>
    <scope>NUCLEOTIDE SEQUENCE [LARGE SCALE GENOMIC DNA]</scope>
    <source>
        <strain evidence="2">IBT 24891</strain>
    </source>
</reference>
<dbReference type="Proteomes" id="UP000191285">
    <property type="component" value="Unassembled WGS sequence"/>
</dbReference>
<name>A0A1V6TBY2_9EURO</name>
<gene>
    <name evidence="1" type="ORF">PENSTE_c008G05466</name>
</gene>
<evidence type="ECO:0000313" key="1">
    <source>
        <dbReference type="EMBL" id="OQE23544.1"/>
    </source>
</evidence>
<comment type="caution">
    <text evidence="1">The sequence shown here is derived from an EMBL/GenBank/DDBJ whole genome shotgun (WGS) entry which is preliminary data.</text>
</comment>
<sequence length="274" mass="31344">MCYHRWFPITPEGCTASNPHVIMKKETIFCDQAIDKGLHQFEFDHNEQTIQKKIGGLEYGRHAVFLTCVDETIKVMDSFNRIIEEEPIQAFDTYCPCCAGEMTMADALLVTTRDPNDHFETDPHCISSYAVLPNGRELRVSNAAEPLAEYLREPLEPTNTEPRVTSKFIMYPSTEEMYYNDSEDWDSKISQFPLPPKPAGLVVTKSHDGPPRNIESYRRWATTQKPKIWQLSPNGIKPGMLIPVYYAVDTTKVTDLDKCGRKNVITVFGRVQMR</sequence>
<keyword evidence="2" id="KW-1185">Reference proteome</keyword>
<protein>
    <submittedName>
        <fullName evidence="1">Uncharacterized protein</fullName>
    </submittedName>
</protein>
<evidence type="ECO:0000313" key="2">
    <source>
        <dbReference type="Proteomes" id="UP000191285"/>
    </source>
</evidence>
<dbReference type="AlphaFoldDB" id="A0A1V6TBY2"/>
<accession>A0A1V6TBY2</accession>
<proteinExistence type="predicted"/>